<accession>A0A521EM24</accession>
<evidence type="ECO:0000256" key="1">
    <source>
        <dbReference type="ARBA" id="ARBA00004141"/>
    </source>
</evidence>
<comment type="subcellular location">
    <subcellularLocation>
        <location evidence="1">Membrane</location>
        <topology evidence="1">Multi-pass membrane protein</topology>
    </subcellularLocation>
</comment>
<dbReference type="OrthoDB" id="5363370at2"/>
<organism evidence="6 7">
    <name type="scientific">Pedobacter westerhofensis</name>
    <dbReference type="NCBI Taxonomy" id="425512"/>
    <lineage>
        <taxon>Bacteria</taxon>
        <taxon>Pseudomonadati</taxon>
        <taxon>Bacteroidota</taxon>
        <taxon>Sphingobacteriia</taxon>
        <taxon>Sphingobacteriales</taxon>
        <taxon>Sphingobacteriaceae</taxon>
        <taxon>Pedobacter</taxon>
    </lineage>
</organism>
<dbReference type="InterPro" id="IPR052527">
    <property type="entry name" value="Metal_cation-efflux_comp"/>
</dbReference>
<dbReference type="RefSeq" id="WP_142529370.1">
    <property type="nucleotide sequence ID" value="NZ_CBCSJO010000008.1"/>
</dbReference>
<reference evidence="6 7" key="1">
    <citation type="submission" date="2017-05" db="EMBL/GenBank/DDBJ databases">
        <authorList>
            <person name="Varghese N."/>
            <person name="Submissions S."/>
        </authorList>
    </citation>
    <scope>NUCLEOTIDE SEQUENCE [LARGE SCALE GENOMIC DNA]</scope>
    <source>
        <strain evidence="6 7">DSM 19036</strain>
    </source>
</reference>
<evidence type="ECO:0000313" key="7">
    <source>
        <dbReference type="Proteomes" id="UP000320300"/>
    </source>
</evidence>
<feature type="transmembrane region" description="Helical" evidence="5">
    <location>
        <begin position="35"/>
        <end position="53"/>
    </location>
</feature>
<dbReference type="Pfam" id="PF04140">
    <property type="entry name" value="ICMT"/>
    <property type="match status" value="1"/>
</dbReference>
<keyword evidence="4 5" id="KW-0472">Membrane</keyword>
<evidence type="ECO:0000256" key="5">
    <source>
        <dbReference type="SAM" id="Phobius"/>
    </source>
</evidence>
<keyword evidence="6" id="KW-0489">Methyltransferase</keyword>
<proteinExistence type="predicted"/>
<dbReference type="GO" id="GO:0016020">
    <property type="term" value="C:membrane"/>
    <property type="evidence" value="ECO:0007669"/>
    <property type="project" value="UniProtKB-SubCell"/>
</dbReference>
<feature type="transmembrane region" description="Helical" evidence="5">
    <location>
        <begin position="6"/>
        <end position="23"/>
    </location>
</feature>
<feature type="transmembrane region" description="Helical" evidence="5">
    <location>
        <begin position="122"/>
        <end position="139"/>
    </location>
</feature>
<dbReference type="InterPro" id="IPR007269">
    <property type="entry name" value="ICMT_MeTrfase"/>
</dbReference>
<keyword evidence="2 5" id="KW-0812">Transmembrane</keyword>
<keyword evidence="7" id="KW-1185">Reference proteome</keyword>
<dbReference type="AlphaFoldDB" id="A0A521EM24"/>
<protein>
    <submittedName>
        <fullName evidence="6">Uncharacterized protein YpbQ, isoprenylcysteine carboxyl methyltransferase (ICMT) family</fullName>
    </submittedName>
</protein>
<dbReference type="GO" id="GO:0004671">
    <property type="term" value="F:protein C-terminal S-isoprenylcysteine carboxyl O-methyltransferase activity"/>
    <property type="evidence" value="ECO:0007669"/>
    <property type="project" value="InterPro"/>
</dbReference>
<name>A0A521EM24_9SPHI</name>
<dbReference type="GO" id="GO:0032259">
    <property type="term" value="P:methylation"/>
    <property type="evidence" value="ECO:0007669"/>
    <property type="project" value="UniProtKB-KW"/>
</dbReference>
<dbReference type="PANTHER" id="PTHR43847">
    <property type="entry name" value="BLL3993 PROTEIN"/>
    <property type="match status" value="1"/>
</dbReference>
<keyword evidence="3 5" id="KW-1133">Transmembrane helix</keyword>
<dbReference type="Gene3D" id="1.20.120.1630">
    <property type="match status" value="1"/>
</dbReference>
<keyword evidence="6" id="KW-0808">Transferase</keyword>
<evidence type="ECO:0000313" key="6">
    <source>
        <dbReference type="EMBL" id="SMO84170.1"/>
    </source>
</evidence>
<evidence type="ECO:0000256" key="2">
    <source>
        <dbReference type="ARBA" id="ARBA00022692"/>
    </source>
</evidence>
<gene>
    <name evidence="6" type="ORF">SAMN06265348_108228</name>
</gene>
<dbReference type="Proteomes" id="UP000320300">
    <property type="component" value="Unassembled WGS sequence"/>
</dbReference>
<feature type="transmembrane region" description="Helical" evidence="5">
    <location>
        <begin position="145"/>
        <end position="161"/>
    </location>
</feature>
<dbReference type="EMBL" id="FXTN01000008">
    <property type="protein sequence ID" value="SMO84170.1"/>
    <property type="molecule type" value="Genomic_DNA"/>
</dbReference>
<evidence type="ECO:0000256" key="3">
    <source>
        <dbReference type="ARBA" id="ARBA00022989"/>
    </source>
</evidence>
<feature type="transmembrane region" description="Helical" evidence="5">
    <location>
        <begin position="69"/>
        <end position="89"/>
    </location>
</feature>
<evidence type="ECO:0000256" key="4">
    <source>
        <dbReference type="ARBA" id="ARBA00023136"/>
    </source>
</evidence>
<sequence length="175" mass="20588">MISIPFYIMLAARFYSVFISARTEKKIKEKGAIEFGRLNTLILTICHFLYYGACITEGLNKGALVKDDAVSWTGLTLYGLAISTLYYVIYQIRNIWTLKLIIAPKKIHIINKSFLFRYFRHPNYYLTIIPELIGIALLFHAWYSLFIGFSIYLIPLLIRIIQEERIMKFMFDDYK</sequence>
<dbReference type="PANTHER" id="PTHR43847:SF1">
    <property type="entry name" value="BLL3993 PROTEIN"/>
    <property type="match status" value="1"/>
</dbReference>